<reference evidence="1" key="1">
    <citation type="journal article" date="2019" name="Sci. Rep.">
        <title>Draft genome of Tanacetum cinerariifolium, the natural source of mosquito coil.</title>
        <authorList>
            <person name="Yamashiro T."/>
            <person name="Shiraishi A."/>
            <person name="Satake H."/>
            <person name="Nakayama K."/>
        </authorList>
    </citation>
    <scope>NUCLEOTIDE SEQUENCE</scope>
</reference>
<sequence>MESECSYPDAEYALSRLLQRGEAFSLARIAKACFEDERSITDIAKTNDLNSGIQVQDLEEAIHHKPNKVEALQTSIVATFEEHEQQEN</sequence>
<gene>
    <name evidence="1" type="ORF">Tci_866124</name>
</gene>
<accession>A0A699S9I5</accession>
<evidence type="ECO:0000313" key="1">
    <source>
        <dbReference type="EMBL" id="GFC94154.1"/>
    </source>
</evidence>
<dbReference type="AlphaFoldDB" id="A0A699S9I5"/>
<name>A0A699S9I5_TANCI</name>
<protein>
    <submittedName>
        <fullName evidence="1">Uncharacterized protein</fullName>
    </submittedName>
</protein>
<proteinExistence type="predicted"/>
<comment type="caution">
    <text evidence="1">The sequence shown here is derived from an EMBL/GenBank/DDBJ whole genome shotgun (WGS) entry which is preliminary data.</text>
</comment>
<dbReference type="EMBL" id="BKCJ011147213">
    <property type="protein sequence ID" value="GFC94154.1"/>
    <property type="molecule type" value="Genomic_DNA"/>
</dbReference>
<organism evidence="1">
    <name type="scientific">Tanacetum cinerariifolium</name>
    <name type="common">Dalmatian daisy</name>
    <name type="synonym">Chrysanthemum cinerariifolium</name>
    <dbReference type="NCBI Taxonomy" id="118510"/>
    <lineage>
        <taxon>Eukaryota</taxon>
        <taxon>Viridiplantae</taxon>
        <taxon>Streptophyta</taxon>
        <taxon>Embryophyta</taxon>
        <taxon>Tracheophyta</taxon>
        <taxon>Spermatophyta</taxon>
        <taxon>Magnoliopsida</taxon>
        <taxon>eudicotyledons</taxon>
        <taxon>Gunneridae</taxon>
        <taxon>Pentapetalae</taxon>
        <taxon>asterids</taxon>
        <taxon>campanulids</taxon>
        <taxon>Asterales</taxon>
        <taxon>Asteraceae</taxon>
        <taxon>Asteroideae</taxon>
        <taxon>Anthemideae</taxon>
        <taxon>Anthemidinae</taxon>
        <taxon>Tanacetum</taxon>
    </lineage>
</organism>